<dbReference type="Gene3D" id="3.40.50.1820">
    <property type="entry name" value="alpha/beta hydrolase"/>
    <property type="match status" value="1"/>
</dbReference>
<evidence type="ECO:0000313" key="4">
    <source>
        <dbReference type="Proteomes" id="UP000256310"/>
    </source>
</evidence>
<dbReference type="GO" id="GO:0047372">
    <property type="term" value="F:monoacylglycerol lipase activity"/>
    <property type="evidence" value="ECO:0007669"/>
    <property type="project" value="TreeGrafter"/>
</dbReference>
<dbReference type="GO" id="GO:0046464">
    <property type="term" value="P:acylglycerol catabolic process"/>
    <property type="evidence" value="ECO:0007669"/>
    <property type="project" value="TreeGrafter"/>
</dbReference>
<dbReference type="OrthoDB" id="9804723at2"/>
<dbReference type="RefSeq" id="WP_116236239.1">
    <property type="nucleotide sequence ID" value="NZ_QRDP01000004.1"/>
</dbReference>
<dbReference type="GO" id="GO:0016020">
    <property type="term" value="C:membrane"/>
    <property type="evidence" value="ECO:0007669"/>
    <property type="project" value="TreeGrafter"/>
</dbReference>
<dbReference type="PRINTS" id="PR00111">
    <property type="entry name" value="ABHYDROLASE"/>
</dbReference>
<dbReference type="Proteomes" id="UP000256310">
    <property type="component" value="Unassembled WGS sequence"/>
</dbReference>
<reference evidence="3 4" key="1">
    <citation type="submission" date="2018-07" db="EMBL/GenBank/DDBJ databases">
        <title>Genomic Encyclopedia of Type Strains, Phase IV (KMG-IV): sequencing the most valuable type-strain genomes for metagenomic binning, comparative biology and taxonomic classification.</title>
        <authorList>
            <person name="Goeker M."/>
        </authorList>
    </citation>
    <scope>NUCLEOTIDE SEQUENCE [LARGE SCALE GENOMIC DNA]</scope>
    <source>
        <strain evidence="3 4">DSM 26725</strain>
    </source>
</reference>
<evidence type="ECO:0000259" key="2">
    <source>
        <dbReference type="Pfam" id="PF00561"/>
    </source>
</evidence>
<dbReference type="InterPro" id="IPR029058">
    <property type="entry name" value="AB_hydrolase_fold"/>
</dbReference>
<keyword evidence="1" id="KW-0732">Signal</keyword>
<evidence type="ECO:0000256" key="1">
    <source>
        <dbReference type="SAM" id="SignalP"/>
    </source>
</evidence>
<dbReference type="InterPro" id="IPR050266">
    <property type="entry name" value="AB_hydrolase_sf"/>
</dbReference>
<dbReference type="PANTHER" id="PTHR43798:SF5">
    <property type="entry name" value="MONOACYLGLYCEROL LIPASE ABHD6"/>
    <property type="match status" value="1"/>
</dbReference>
<dbReference type="PANTHER" id="PTHR43798">
    <property type="entry name" value="MONOACYLGLYCEROL LIPASE"/>
    <property type="match status" value="1"/>
</dbReference>
<sequence length="310" mass="33087">MKSKFSKFAVLAAIGAFALHGCAPETPAPAPAATTPDSAPTLSTIDIDGARIRVSEEGPVDAPVIVLLHGFTMSLESWDGWAARLSEDYRIVRYDLLGHGMTGPDPLARYAPDERVEVLGRLLDALGIERATLGGNSFGGLVAWRFAAAHPERVERLVLVDSGAYSIYGVTENPVPVPDMMRGYLLAAPLAGVQASAAQIYADLSRLPEGRVEQIQQMMAQPGNGEAFIGHLEEFVLPEPTEDLGRITAPTLILWGEADRIVPLDHAARIAAAIPGARLITYPGVGHAPQEEIPAQTATDVRAFLENNSQ</sequence>
<name>A0A3D9FGE5_9SPHN</name>
<dbReference type="Pfam" id="PF00561">
    <property type="entry name" value="Abhydrolase_1"/>
    <property type="match status" value="1"/>
</dbReference>
<gene>
    <name evidence="3" type="ORF">DFR46_1918</name>
</gene>
<feature type="chain" id="PRO_5017694255" evidence="1">
    <location>
        <begin position="24"/>
        <end position="310"/>
    </location>
</feature>
<accession>A0A3D9FGE5</accession>
<evidence type="ECO:0000313" key="3">
    <source>
        <dbReference type="EMBL" id="RED16885.1"/>
    </source>
</evidence>
<comment type="caution">
    <text evidence="3">The sequence shown here is derived from an EMBL/GenBank/DDBJ whole genome shotgun (WGS) entry which is preliminary data.</text>
</comment>
<dbReference type="AlphaFoldDB" id="A0A3D9FGE5"/>
<keyword evidence="4" id="KW-1185">Reference proteome</keyword>
<feature type="signal peptide" evidence="1">
    <location>
        <begin position="1"/>
        <end position="23"/>
    </location>
</feature>
<protein>
    <submittedName>
        <fullName evidence="3">Pimeloyl-ACP methyl ester carboxylesterase</fullName>
    </submittedName>
</protein>
<feature type="domain" description="AB hydrolase-1" evidence="2">
    <location>
        <begin position="63"/>
        <end position="292"/>
    </location>
</feature>
<dbReference type="InterPro" id="IPR000073">
    <property type="entry name" value="AB_hydrolase_1"/>
</dbReference>
<proteinExistence type="predicted"/>
<dbReference type="EMBL" id="QRDP01000004">
    <property type="protein sequence ID" value="RED16885.1"/>
    <property type="molecule type" value="Genomic_DNA"/>
</dbReference>
<dbReference type="SUPFAM" id="SSF53474">
    <property type="entry name" value="alpha/beta-Hydrolases"/>
    <property type="match status" value="1"/>
</dbReference>
<organism evidence="3 4">
    <name type="scientific">Parasphingopyxis lamellibrachiae</name>
    <dbReference type="NCBI Taxonomy" id="680125"/>
    <lineage>
        <taxon>Bacteria</taxon>
        <taxon>Pseudomonadati</taxon>
        <taxon>Pseudomonadota</taxon>
        <taxon>Alphaproteobacteria</taxon>
        <taxon>Sphingomonadales</taxon>
        <taxon>Sphingomonadaceae</taxon>
        <taxon>Parasphingopyxis</taxon>
    </lineage>
</organism>